<keyword evidence="5" id="KW-0175">Coiled coil</keyword>
<dbReference type="InterPro" id="IPR013525">
    <property type="entry name" value="ABC2_TM"/>
</dbReference>
<name>A0ABY9JWK2_9BACI</name>
<dbReference type="Proteomes" id="UP001197974">
    <property type="component" value="Chromosome"/>
</dbReference>
<evidence type="ECO:0000256" key="3">
    <source>
        <dbReference type="ARBA" id="ARBA00022989"/>
    </source>
</evidence>
<evidence type="ECO:0000259" key="7">
    <source>
        <dbReference type="Pfam" id="PF12698"/>
    </source>
</evidence>
<evidence type="ECO:0000256" key="4">
    <source>
        <dbReference type="ARBA" id="ARBA00023136"/>
    </source>
</evidence>
<dbReference type="PANTHER" id="PTHR43077">
    <property type="entry name" value="TRANSPORT PERMEASE YVFS-RELATED"/>
    <property type="match status" value="1"/>
</dbReference>
<evidence type="ECO:0000256" key="6">
    <source>
        <dbReference type="SAM" id="Phobius"/>
    </source>
</evidence>
<keyword evidence="2 6" id="KW-0812">Transmembrane</keyword>
<protein>
    <submittedName>
        <fullName evidence="8">YhgE/Pip domain-containing protein</fullName>
    </submittedName>
</protein>
<dbReference type="InterPro" id="IPR017500">
    <property type="entry name" value="Phage_infect_YhgE_N"/>
</dbReference>
<accession>A0ABY9JWK2</accession>
<dbReference type="InterPro" id="IPR051328">
    <property type="entry name" value="T7SS_ABC-Transporter"/>
</dbReference>
<dbReference type="PANTHER" id="PTHR43077:SF5">
    <property type="entry name" value="PHAGE INFECTION PROTEIN"/>
    <property type="match status" value="1"/>
</dbReference>
<keyword evidence="4 6" id="KW-0472">Membrane</keyword>
<dbReference type="EMBL" id="CP129013">
    <property type="protein sequence ID" value="WLR42663.1"/>
    <property type="molecule type" value="Genomic_DNA"/>
</dbReference>
<proteinExistence type="predicted"/>
<dbReference type="RefSeq" id="WP_306019788.1">
    <property type="nucleotide sequence ID" value="NZ_CP129013.1"/>
</dbReference>
<feature type="transmembrane region" description="Helical" evidence="6">
    <location>
        <begin position="20"/>
        <end position="43"/>
    </location>
</feature>
<dbReference type="NCBIfam" id="TIGR03061">
    <property type="entry name" value="pip_yhgE_Nterm"/>
    <property type="match status" value="1"/>
</dbReference>
<organism evidence="8 9">
    <name type="scientific">Bacillus carboniphilus</name>
    <dbReference type="NCBI Taxonomy" id="86663"/>
    <lineage>
        <taxon>Bacteria</taxon>
        <taxon>Bacillati</taxon>
        <taxon>Bacillota</taxon>
        <taxon>Bacilli</taxon>
        <taxon>Bacillales</taxon>
        <taxon>Bacillaceae</taxon>
        <taxon>Bacillus</taxon>
    </lineage>
</organism>
<dbReference type="Gene3D" id="1.10.287.950">
    <property type="entry name" value="Methyl-accepting chemotaxis protein"/>
    <property type="match status" value="1"/>
</dbReference>
<comment type="subcellular location">
    <subcellularLocation>
        <location evidence="1">Membrane</location>
        <topology evidence="1">Multi-pass membrane protein</topology>
    </subcellularLocation>
</comment>
<gene>
    <name evidence="8" type="ORF">LC087_18610</name>
</gene>
<feature type="domain" description="ABC-2 type transporter transmembrane" evidence="7">
    <location>
        <begin position="26"/>
        <end position="169"/>
    </location>
</feature>
<reference evidence="8 9" key="1">
    <citation type="submission" date="2023-06" db="EMBL/GenBank/DDBJ databases">
        <title>Five Gram-positive bacteria isolated from mangrove sediments in Shenzhen, Guangdong, China.</title>
        <authorList>
            <person name="Yu S."/>
            <person name="Zheng W."/>
            <person name="Huang Y."/>
        </authorList>
    </citation>
    <scope>NUCLEOTIDE SEQUENCE [LARGE SCALE GENOMIC DNA]</scope>
    <source>
        <strain evidence="8 9">SaN35-3</strain>
    </source>
</reference>
<evidence type="ECO:0000256" key="1">
    <source>
        <dbReference type="ARBA" id="ARBA00004141"/>
    </source>
</evidence>
<dbReference type="Pfam" id="PF12698">
    <property type="entry name" value="ABC2_membrane_3"/>
    <property type="match status" value="1"/>
</dbReference>
<dbReference type="Gene3D" id="3.40.1710.10">
    <property type="entry name" value="abc type-2 transporter like domain"/>
    <property type="match status" value="1"/>
</dbReference>
<dbReference type="SUPFAM" id="SSF58104">
    <property type="entry name" value="Methyl-accepting chemotaxis protein (MCP) signaling domain"/>
    <property type="match status" value="1"/>
</dbReference>
<evidence type="ECO:0000313" key="9">
    <source>
        <dbReference type="Proteomes" id="UP001197974"/>
    </source>
</evidence>
<keyword evidence="3 6" id="KW-1133">Transmembrane helix</keyword>
<feature type="coiled-coil region" evidence="5">
    <location>
        <begin position="207"/>
        <end position="283"/>
    </location>
</feature>
<keyword evidence="9" id="KW-1185">Reference proteome</keyword>
<evidence type="ECO:0000256" key="2">
    <source>
        <dbReference type="ARBA" id="ARBA00022692"/>
    </source>
</evidence>
<sequence>MKAFQLFKEEWLAVLKDKKVIIPVIAVMFIPLLYAFMFLKAFWDPYDHLKNLPVAVVNLDEGANFEGEHITVGEDLIEELKESDEDEERFDWHFISKEEANEGLHDFDYYMTIEIPEDFSERVTTLQDEDPEKLSLIYRPNEGYNFLSAQIGESGINKLKEQLSNEITYTYTEKVYDSIFEISDGLAEAGDGASELNDGIEEIKDGMSDKEQDIEKLADGSKELNDKIQTEVKGLEESLANAESSIKKLEDLAAGSAQVSGGVNDIKNSLTNAKDSIGKLEQLAAGSAKVSDGTDKLVKNTDKLISGMEGSKEKVNELSEGNAYLNEKVQEKIPELQKQLNAINTQVKDINKLAAGSEELYNGTSSMLMAFKDEQGDLKKLINGSNKSVKGVNNLVDGIDSQIAELNKNNENINSGTLSSVLGQLGLSNEDQTALSTLNDDQQEALVNMLKTINNQTVSQLETMKEVDGEQNDINDLKIGLETLSTGLENLQTGLIQKQTEVVAGAEEVKNGNAQIQTLVNEKLDSIDLEEIQEEIAGLPGKTQKLSDGAAKINTGWNDVIDNLNQLNKAQSQLADGASQVADGNAQVEDMAKSALGSNKINDLNRIADGASQVADGNAQVESLAKSKLSSLDTSMIDES</sequence>
<evidence type="ECO:0000313" key="8">
    <source>
        <dbReference type="EMBL" id="WLR42663.1"/>
    </source>
</evidence>
<evidence type="ECO:0000256" key="5">
    <source>
        <dbReference type="SAM" id="Coils"/>
    </source>
</evidence>
<feature type="coiled-coil region" evidence="5">
    <location>
        <begin position="326"/>
        <end position="353"/>
    </location>
</feature>